<dbReference type="PANTHER" id="PTHR40266">
    <property type="entry name" value="TOXIN HIGB-1"/>
    <property type="match status" value="1"/>
</dbReference>
<sequence length="87" mass="10168">MIKSFKDRQTALIAEGNVSRKLPHTMQRNALKKLRQLDDLRIPPGNRLESLSGDREGQYSIRINDQWRLCFCFSNGDAYDVEIIDYH</sequence>
<protein>
    <submittedName>
        <fullName evidence="1">Type II toxin-antitoxin system RelE/ParE family toxin</fullName>
    </submittedName>
</protein>
<proteinExistence type="predicted"/>
<dbReference type="InterPro" id="IPR035093">
    <property type="entry name" value="RelE/ParE_toxin_dom_sf"/>
</dbReference>
<dbReference type="Proteomes" id="UP000588806">
    <property type="component" value="Unassembled WGS sequence"/>
</dbReference>
<accession>A0A7Y3TYI9</accession>
<dbReference type="RefSeq" id="WP_171703055.1">
    <property type="nucleotide sequence ID" value="NZ_JABFHI010000006.1"/>
</dbReference>
<dbReference type="EMBL" id="JABFHI010000006">
    <property type="protein sequence ID" value="NOG32597.1"/>
    <property type="molecule type" value="Genomic_DNA"/>
</dbReference>
<dbReference type="Gene3D" id="3.30.2310.20">
    <property type="entry name" value="RelE-like"/>
    <property type="match status" value="1"/>
</dbReference>
<keyword evidence="2" id="KW-1185">Reference proteome</keyword>
<dbReference type="SUPFAM" id="SSF143011">
    <property type="entry name" value="RelE-like"/>
    <property type="match status" value="1"/>
</dbReference>
<evidence type="ECO:0000313" key="2">
    <source>
        <dbReference type="Proteomes" id="UP000588806"/>
    </source>
</evidence>
<dbReference type="InterPro" id="IPR007711">
    <property type="entry name" value="HigB-1"/>
</dbReference>
<reference evidence="1 2" key="1">
    <citation type="submission" date="2020-05" db="EMBL/GenBank/DDBJ databases">
        <authorList>
            <person name="Ruan W."/>
            <person name="Jeon C.O."/>
            <person name="Chun B.H."/>
        </authorList>
    </citation>
    <scope>NUCLEOTIDE SEQUENCE [LARGE SCALE GENOMIC DNA]</scope>
    <source>
        <strain evidence="1 2">TBZ9</strain>
    </source>
</reference>
<dbReference type="PANTHER" id="PTHR40266:SF2">
    <property type="entry name" value="TOXIN HIGB-1"/>
    <property type="match status" value="1"/>
</dbReference>
<reference evidence="1 2" key="2">
    <citation type="submission" date="2020-06" db="EMBL/GenBank/DDBJ databases">
        <title>Halomonas songnenensis sp. nov., a moderately halophilic bacterium isolated from saline and alkaline soils.</title>
        <authorList>
            <person name="Jiang J."/>
            <person name="Pan Y."/>
        </authorList>
    </citation>
    <scope>NUCLEOTIDE SEQUENCE [LARGE SCALE GENOMIC DNA]</scope>
    <source>
        <strain evidence="1 2">TBZ9</strain>
    </source>
</reference>
<organism evidence="1 2">
    <name type="scientific">Vreelandella azerica</name>
    <dbReference type="NCBI Taxonomy" id="2732867"/>
    <lineage>
        <taxon>Bacteria</taxon>
        <taxon>Pseudomonadati</taxon>
        <taxon>Pseudomonadota</taxon>
        <taxon>Gammaproteobacteria</taxon>
        <taxon>Oceanospirillales</taxon>
        <taxon>Halomonadaceae</taxon>
        <taxon>Vreelandella</taxon>
    </lineage>
</organism>
<name>A0A7Y3TYI9_9GAMM</name>
<dbReference type="Pfam" id="PF05015">
    <property type="entry name" value="HigB-like_toxin"/>
    <property type="match status" value="1"/>
</dbReference>
<gene>
    <name evidence="1" type="ORF">HLB35_14045</name>
</gene>
<dbReference type="AlphaFoldDB" id="A0A7Y3TYI9"/>
<comment type="caution">
    <text evidence="1">The sequence shown here is derived from an EMBL/GenBank/DDBJ whole genome shotgun (WGS) entry which is preliminary data.</text>
</comment>
<evidence type="ECO:0000313" key="1">
    <source>
        <dbReference type="EMBL" id="NOG32597.1"/>
    </source>
</evidence>